<feature type="compositionally biased region" description="Low complexity" evidence="9">
    <location>
        <begin position="20"/>
        <end position="52"/>
    </location>
</feature>
<feature type="transmembrane region" description="Helical" evidence="10">
    <location>
        <begin position="315"/>
        <end position="335"/>
    </location>
</feature>
<comment type="similarity">
    <text evidence="8">Belongs to the FIT family. Fungal FIT2B/SCS3 subfamily.</text>
</comment>
<dbReference type="HAMAP" id="MF_03231">
    <property type="entry name" value="SCS3"/>
    <property type="match status" value="1"/>
</dbReference>
<comment type="catalytic activity">
    <reaction evidence="8">
        <text>an acyl-CoA + H2O = an acyl-4'-phosphopantetheine + adenosine 3',5'-bisphosphate + 2 H(+)</text>
        <dbReference type="Rhea" id="RHEA:50044"/>
        <dbReference type="ChEBI" id="CHEBI:15377"/>
        <dbReference type="ChEBI" id="CHEBI:15378"/>
        <dbReference type="ChEBI" id="CHEBI:58342"/>
        <dbReference type="ChEBI" id="CHEBI:58343"/>
        <dbReference type="ChEBI" id="CHEBI:132023"/>
    </reaction>
</comment>
<proteinExistence type="inferred from homology"/>
<accession>A0AAN6QM59</accession>
<keyword evidence="3 8" id="KW-0378">Hydrolase</keyword>
<protein>
    <recommendedName>
        <fullName evidence="8">Acyl-coenzyme A diphosphatase SCS3</fullName>
        <ecNumber evidence="8">3.6.1.-</ecNumber>
    </recommendedName>
    <alternativeName>
        <fullName evidence="8">FIT family protein SCS3</fullName>
    </alternativeName>
</protein>
<evidence type="ECO:0000313" key="12">
    <source>
        <dbReference type="Proteomes" id="UP001302812"/>
    </source>
</evidence>
<evidence type="ECO:0000256" key="10">
    <source>
        <dbReference type="SAM" id="Phobius"/>
    </source>
</evidence>
<feature type="transmembrane region" description="Helical" evidence="10">
    <location>
        <begin position="61"/>
        <end position="79"/>
    </location>
</feature>
<dbReference type="EC" id="3.6.1.-" evidence="8"/>
<dbReference type="GO" id="GO:0010945">
    <property type="term" value="F:coenzyme A diphosphatase activity"/>
    <property type="evidence" value="ECO:0007669"/>
    <property type="project" value="InterPro"/>
</dbReference>
<dbReference type="Pfam" id="PF10261">
    <property type="entry name" value="FIT"/>
    <property type="match status" value="1"/>
</dbReference>
<feature type="transmembrane region" description="Helical" evidence="10">
    <location>
        <begin position="245"/>
        <end position="264"/>
    </location>
</feature>
<feature type="transmembrane region" description="Helical" evidence="10">
    <location>
        <begin position="156"/>
        <end position="176"/>
    </location>
</feature>
<feature type="region of interest" description="Disordered" evidence="9">
    <location>
        <begin position="1"/>
        <end position="54"/>
    </location>
</feature>
<dbReference type="Proteomes" id="UP001302812">
    <property type="component" value="Unassembled WGS sequence"/>
</dbReference>
<evidence type="ECO:0000256" key="5">
    <source>
        <dbReference type="ARBA" id="ARBA00022989"/>
    </source>
</evidence>
<keyword evidence="8" id="KW-1208">Phospholipid metabolism</keyword>
<comment type="catalytic activity">
    <reaction evidence="8">
        <text>(9Z)-octadecenoyl-CoA + H2O = S-(9Z-octadecenoyl)-4'-phosphopantetheine + adenosine 3',5'-bisphosphate + 2 H(+)</text>
        <dbReference type="Rhea" id="RHEA:65564"/>
        <dbReference type="ChEBI" id="CHEBI:15377"/>
        <dbReference type="ChEBI" id="CHEBI:15378"/>
        <dbReference type="ChEBI" id="CHEBI:57387"/>
        <dbReference type="ChEBI" id="CHEBI:58343"/>
        <dbReference type="ChEBI" id="CHEBI:156553"/>
    </reaction>
</comment>
<dbReference type="InterPro" id="IPR019388">
    <property type="entry name" value="FIT"/>
</dbReference>
<feature type="active site" evidence="8">
    <location>
        <position position="335"/>
    </location>
</feature>
<name>A0AAN6QM59_9PEZI</name>
<evidence type="ECO:0000256" key="3">
    <source>
        <dbReference type="ARBA" id="ARBA00022801"/>
    </source>
</evidence>
<comment type="function">
    <text evidence="8">Fatty acyl-coenzyme A (CoA) diphosphatase that hydrolyzes fatty acyl-CoA to yield acyl-4'-phosphopantetheine and adenosine 3',5'-bisphosphate. Preferentially hydrolyzes unsaturated long-chain acyl-CoA substrates in the endoplasmic reticulum (ER) lumen. This catalytic activity is required for maintaining ER structure and for lipid droplets (LDs) biogenesis, which are lipid storage organelles involved in maintaining lipid and energy homeostasis. May directly bind to diacylglycerol (DAGs) and triacylglycerol, which is also important for LD biogenesis. May support directional budding of nacent LDs from the ER into the cytosol by reducing DAG levels at sites of LD formation. May play a role in the regulation of cell morphology and cytoskeletal organization. Involved in phospholipid biosynthesis.</text>
</comment>
<comment type="subcellular location">
    <subcellularLocation>
        <location evidence="1 8">Endoplasmic reticulum membrane</location>
        <topology evidence="1 8">Multi-pass membrane protein</topology>
    </subcellularLocation>
</comment>
<keyword evidence="5 8" id="KW-1133">Transmembrane helix</keyword>
<evidence type="ECO:0000256" key="9">
    <source>
        <dbReference type="SAM" id="MobiDB-lite"/>
    </source>
</evidence>
<feature type="transmembrane region" description="Helical" evidence="10">
    <location>
        <begin position="341"/>
        <end position="358"/>
    </location>
</feature>
<keyword evidence="12" id="KW-1185">Reference proteome</keyword>
<keyword evidence="8" id="KW-0594">Phospholipid biosynthesis</keyword>
<comment type="catalytic activity">
    <reaction evidence="8">
        <text>(5Z,8Z,11Z,14Z)-eicosatetraenoyl-CoA + H2O = S-(5Z,8Z,11Z,14Z-eicosatetraenoyl)-4'-phosphopantetheine + adenosine 3',5'-bisphosphate + 2 H(+)</text>
        <dbReference type="Rhea" id="RHEA:65568"/>
        <dbReference type="ChEBI" id="CHEBI:15377"/>
        <dbReference type="ChEBI" id="CHEBI:15378"/>
        <dbReference type="ChEBI" id="CHEBI:57368"/>
        <dbReference type="ChEBI" id="CHEBI:58343"/>
        <dbReference type="ChEBI" id="CHEBI:156554"/>
    </reaction>
</comment>
<feature type="transmembrane region" description="Helical" evidence="10">
    <location>
        <begin position="125"/>
        <end position="144"/>
    </location>
</feature>
<keyword evidence="8" id="KW-0444">Lipid biosynthesis</keyword>
<dbReference type="PANTHER" id="PTHR23129:SF0">
    <property type="entry name" value="ACYL-COENZYME A DIPHOSPHATASE FITM2"/>
    <property type="match status" value="1"/>
</dbReference>
<evidence type="ECO:0000313" key="11">
    <source>
        <dbReference type="EMBL" id="KAK4109222.1"/>
    </source>
</evidence>
<dbReference type="GO" id="GO:0005789">
    <property type="term" value="C:endoplasmic reticulum membrane"/>
    <property type="evidence" value="ECO:0007669"/>
    <property type="project" value="UniProtKB-SubCell"/>
</dbReference>
<keyword evidence="2 8" id="KW-0812">Transmembrane</keyword>
<sequence>MNSPNPSRRYKTPSELASSPSRIARITATTTTTTHPSATPSSLSPSSTRNSPYLPTPTEQALLAAYPAVLIFGTIFALLSPETRASSFSAAQRAQAQTWQARENAPPSYFARKGNLFNILFVKRGWAWVTVAFFAFLLTHPALANQTRRVRAAIRWGMVTAWWVFVTQWFFGPPIIDRGFRFTGGKCEVAIAKVEEQAGINTNGGAAWGGNKKDGQVGAGEVLTAAACRASGGAWSGGHDISGHVFLLVLGSFFLLQEVGWVVARWGRCWAEERSVVMHDSAVKGAGVEAEGSDGREGNAPANSVLEALGYGGRLAAAVVGLSGWMLLMTAIYFHTWFEKLTGLLVALTGLYITYILPRWVPALRGIIGLPGV</sequence>
<evidence type="ECO:0000256" key="8">
    <source>
        <dbReference type="HAMAP-Rule" id="MF_03231"/>
    </source>
</evidence>
<dbReference type="GO" id="GO:0140042">
    <property type="term" value="P:lipid droplet formation"/>
    <property type="evidence" value="ECO:0007669"/>
    <property type="project" value="UniProtKB-UniRule"/>
</dbReference>
<evidence type="ECO:0000256" key="6">
    <source>
        <dbReference type="ARBA" id="ARBA00023098"/>
    </source>
</evidence>
<gene>
    <name evidence="8" type="primary">SCS3</name>
    <name evidence="8" type="synonym">FIT2B</name>
    <name evidence="11" type="ORF">N656DRAFT_716319</name>
</gene>
<keyword evidence="4 8" id="KW-0256">Endoplasmic reticulum</keyword>
<dbReference type="PANTHER" id="PTHR23129">
    <property type="entry name" value="ACYL-COENZYME A DIPHOSPHATASE FITM2"/>
    <property type="match status" value="1"/>
</dbReference>
<keyword evidence="7 8" id="KW-0472">Membrane</keyword>
<reference evidence="11" key="1">
    <citation type="journal article" date="2023" name="Mol. Phylogenet. Evol.">
        <title>Genome-scale phylogeny and comparative genomics of the fungal order Sordariales.</title>
        <authorList>
            <person name="Hensen N."/>
            <person name="Bonometti L."/>
            <person name="Westerberg I."/>
            <person name="Brannstrom I.O."/>
            <person name="Guillou S."/>
            <person name="Cros-Aarteil S."/>
            <person name="Calhoun S."/>
            <person name="Haridas S."/>
            <person name="Kuo A."/>
            <person name="Mondo S."/>
            <person name="Pangilinan J."/>
            <person name="Riley R."/>
            <person name="LaButti K."/>
            <person name="Andreopoulos B."/>
            <person name="Lipzen A."/>
            <person name="Chen C."/>
            <person name="Yan M."/>
            <person name="Daum C."/>
            <person name="Ng V."/>
            <person name="Clum A."/>
            <person name="Steindorff A."/>
            <person name="Ohm R.A."/>
            <person name="Martin F."/>
            <person name="Silar P."/>
            <person name="Natvig D.O."/>
            <person name="Lalanne C."/>
            <person name="Gautier V."/>
            <person name="Ament-Velasquez S.L."/>
            <person name="Kruys A."/>
            <person name="Hutchinson M.I."/>
            <person name="Powell A.J."/>
            <person name="Barry K."/>
            <person name="Miller A.N."/>
            <person name="Grigoriev I.V."/>
            <person name="Debuchy R."/>
            <person name="Gladieux P."/>
            <person name="Hiltunen Thoren M."/>
            <person name="Johannesson H."/>
        </authorList>
    </citation>
    <scope>NUCLEOTIDE SEQUENCE</scope>
    <source>
        <strain evidence="11">CBS 508.74</strain>
    </source>
</reference>
<feature type="active site" evidence="8">
    <location>
        <position position="244"/>
    </location>
</feature>
<dbReference type="EMBL" id="MU853357">
    <property type="protein sequence ID" value="KAK4109222.1"/>
    <property type="molecule type" value="Genomic_DNA"/>
</dbReference>
<evidence type="ECO:0000256" key="2">
    <source>
        <dbReference type="ARBA" id="ARBA00022692"/>
    </source>
</evidence>
<evidence type="ECO:0000256" key="4">
    <source>
        <dbReference type="ARBA" id="ARBA00022824"/>
    </source>
</evidence>
<evidence type="ECO:0000256" key="1">
    <source>
        <dbReference type="ARBA" id="ARBA00004477"/>
    </source>
</evidence>
<comment type="caution">
    <text evidence="11">The sequence shown here is derived from an EMBL/GenBank/DDBJ whole genome shotgun (WGS) entry which is preliminary data.</text>
</comment>
<organism evidence="11 12">
    <name type="scientific">Canariomyces notabilis</name>
    <dbReference type="NCBI Taxonomy" id="2074819"/>
    <lineage>
        <taxon>Eukaryota</taxon>
        <taxon>Fungi</taxon>
        <taxon>Dikarya</taxon>
        <taxon>Ascomycota</taxon>
        <taxon>Pezizomycotina</taxon>
        <taxon>Sordariomycetes</taxon>
        <taxon>Sordariomycetidae</taxon>
        <taxon>Sordariales</taxon>
        <taxon>Chaetomiaceae</taxon>
        <taxon>Canariomyces</taxon>
    </lineage>
</organism>
<dbReference type="GO" id="GO:0008654">
    <property type="term" value="P:phospholipid biosynthetic process"/>
    <property type="evidence" value="ECO:0007669"/>
    <property type="project" value="UniProtKB-KW"/>
</dbReference>
<comment type="catalytic activity">
    <reaction evidence="8">
        <text>hexadecanoyl-CoA + H2O = S-hexadecanoyl-4'-phosphopantetheine + adenosine 3',5'-bisphosphate + 2 H(+)</text>
        <dbReference type="Rhea" id="RHEA:50032"/>
        <dbReference type="ChEBI" id="CHEBI:15377"/>
        <dbReference type="ChEBI" id="CHEBI:15378"/>
        <dbReference type="ChEBI" id="CHEBI:57379"/>
        <dbReference type="ChEBI" id="CHEBI:58343"/>
        <dbReference type="ChEBI" id="CHEBI:132018"/>
    </reaction>
</comment>
<keyword evidence="6" id="KW-0443">Lipid metabolism</keyword>
<dbReference type="AlphaFoldDB" id="A0AAN6QM59"/>
<reference evidence="11" key="2">
    <citation type="submission" date="2023-05" db="EMBL/GenBank/DDBJ databases">
        <authorList>
            <consortium name="Lawrence Berkeley National Laboratory"/>
            <person name="Steindorff A."/>
            <person name="Hensen N."/>
            <person name="Bonometti L."/>
            <person name="Westerberg I."/>
            <person name="Brannstrom I.O."/>
            <person name="Guillou S."/>
            <person name="Cros-Aarteil S."/>
            <person name="Calhoun S."/>
            <person name="Haridas S."/>
            <person name="Kuo A."/>
            <person name="Mondo S."/>
            <person name="Pangilinan J."/>
            <person name="Riley R."/>
            <person name="Labutti K."/>
            <person name="Andreopoulos B."/>
            <person name="Lipzen A."/>
            <person name="Chen C."/>
            <person name="Yanf M."/>
            <person name="Daum C."/>
            <person name="Ng V."/>
            <person name="Clum A."/>
            <person name="Ohm R."/>
            <person name="Martin F."/>
            <person name="Silar P."/>
            <person name="Natvig D."/>
            <person name="Lalanne C."/>
            <person name="Gautier V."/>
            <person name="Ament-Velasquez S.L."/>
            <person name="Kruys A."/>
            <person name="Hutchinson M.I."/>
            <person name="Powell A.J."/>
            <person name="Barry K."/>
            <person name="Miller A.N."/>
            <person name="Grigoriev I.V."/>
            <person name="Debuchy R."/>
            <person name="Gladieux P."/>
            <person name="Thoren M.H."/>
            <person name="Johannesson H."/>
        </authorList>
    </citation>
    <scope>NUCLEOTIDE SEQUENCE</scope>
    <source>
        <strain evidence="11">CBS 508.74</strain>
    </source>
</reference>
<evidence type="ECO:0000256" key="7">
    <source>
        <dbReference type="ARBA" id="ARBA00023136"/>
    </source>
</evidence>
<dbReference type="InterPro" id="IPR046400">
    <property type="entry name" value="SCS3"/>
</dbReference>